<dbReference type="InterPro" id="IPR013233">
    <property type="entry name" value="PIG-X/PBN1"/>
</dbReference>
<dbReference type="AlphaFoldDB" id="A0ABC8KDB2"/>
<evidence type="ECO:0000256" key="4">
    <source>
        <dbReference type="ARBA" id="ARBA00022502"/>
    </source>
</evidence>
<evidence type="ECO:0000256" key="8">
    <source>
        <dbReference type="ARBA" id="ARBA00023136"/>
    </source>
</evidence>
<evidence type="ECO:0000256" key="7">
    <source>
        <dbReference type="ARBA" id="ARBA00022989"/>
    </source>
</evidence>
<dbReference type="PANTHER" id="PTHR28650">
    <property type="entry name" value="PHOSPHATIDYLINOSITOL-GLYCAN BIOSYNTHESIS CLASS X PROTEIN"/>
    <property type="match status" value="1"/>
</dbReference>
<evidence type="ECO:0000313" key="11">
    <source>
        <dbReference type="Proteomes" id="UP001642260"/>
    </source>
</evidence>
<evidence type="ECO:0000256" key="9">
    <source>
        <dbReference type="ARBA" id="ARBA00023180"/>
    </source>
</evidence>
<keyword evidence="9" id="KW-0325">Glycoprotein</keyword>
<protein>
    <recommendedName>
        <fullName evidence="12">Phosphatidylinositol-glycan biosynthesis class X protein</fullName>
    </recommendedName>
</protein>
<dbReference type="EMBL" id="CAKOAT010212933">
    <property type="protein sequence ID" value="CAH8355877.1"/>
    <property type="molecule type" value="Genomic_DNA"/>
</dbReference>
<evidence type="ECO:0000256" key="3">
    <source>
        <dbReference type="ARBA" id="ARBA00010345"/>
    </source>
</evidence>
<evidence type="ECO:0000256" key="6">
    <source>
        <dbReference type="ARBA" id="ARBA00022824"/>
    </source>
</evidence>
<dbReference type="PANTHER" id="PTHR28650:SF1">
    <property type="entry name" value="PHOSPHATIDYLINOSITOL-GLYCAN BIOSYNTHESIS CLASS X PROTEIN"/>
    <property type="match status" value="1"/>
</dbReference>
<gene>
    <name evidence="10" type="ORF">ERUC_LOCUS21632</name>
</gene>
<keyword evidence="4" id="KW-0337">GPI-anchor biosynthesis</keyword>
<comment type="caution">
    <text evidence="10">The sequence shown here is derived from an EMBL/GenBank/DDBJ whole genome shotgun (WGS) entry which is preliminary data.</text>
</comment>
<dbReference type="GO" id="GO:0006506">
    <property type="term" value="P:GPI anchor biosynthetic process"/>
    <property type="evidence" value="ECO:0007669"/>
    <property type="project" value="UniProtKB-KW"/>
</dbReference>
<evidence type="ECO:0000256" key="2">
    <source>
        <dbReference type="ARBA" id="ARBA00004687"/>
    </source>
</evidence>
<keyword evidence="7" id="KW-1133">Transmembrane helix</keyword>
<dbReference type="GO" id="GO:0005789">
    <property type="term" value="C:endoplasmic reticulum membrane"/>
    <property type="evidence" value="ECO:0007669"/>
    <property type="project" value="UniProtKB-SubCell"/>
</dbReference>
<comment type="pathway">
    <text evidence="2">Glycolipid biosynthesis; glycosylphosphatidylinositol-anchor biosynthesis.</text>
</comment>
<dbReference type="Proteomes" id="UP001642260">
    <property type="component" value="Unassembled WGS sequence"/>
</dbReference>
<dbReference type="Pfam" id="PF08320">
    <property type="entry name" value="PIG-X"/>
    <property type="match status" value="1"/>
</dbReference>
<proteinExistence type="inferred from homology"/>
<comment type="subcellular location">
    <subcellularLocation>
        <location evidence="1">Endoplasmic reticulum membrane</location>
        <topology evidence="1">Single-pass membrane protein</topology>
    </subcellularLocation>
</comment>
<evidence type="ECO:0000256" key="1">
    <source>
        <dbReference type="ARBA" id="ARBA00004389"/>
    </source>
</evidence>
<accession>A0ABC8KDB2</accession>
<evidence type="ECO:0008006" key="12">
    <source>
        <dbReference type="Google" id="ProtNLM"/>
    </source>
</evidence>
<evidence type="ECO:0000313" key="10">
    <source>
        <dbReference type="EMBL" id="CAH8355877.1"/>
    </source>
</evidence>
<evidence type="ECO:0000256" key="5">
    <source>
        <dbReference type="ARBA" id="ARBA00022692"/>
    </source>
</evidence>
<comment type="similarity">
    <text evidence="3">Belongs to the PIGX family.</text>
</comment>
<sequence length="151" mass="16582">MANNLSISDGILLQYLSAFRDVPVFGDTDLEQPSFRSNRYVVEIHVDISSGDAEISVKLPLHARYQPLGERVEFGEPYLFLCSRHVPNQGQDKEDVGFCPLPDLKPKPDPLSGKSLLESGVIQTAVLSAFSITVASVLSSKVEFCKKAKQS</sequence>
<dbReference type="InterPro" id="IPR040039">
    <property type="entry name" value="PIGX"/>
</dbReference>
<keyword evidence="8" id="KW-0472">Membrane</keyword>
<keyword evidence="5" id="KW-0812">Transmembrane</keyword>
<reference evidence="10 11" key="1">
    <citation type="submission" date="2022-03" db="EMBL/GenBank/DDBJ databases">
        <authorList>
            <person name="Macdonald S."/>
            <person name="Ahmed S."/>
            <person name="Newling K."/>
        </authorList>
    </citation>
    <scope>NUCLEOTIDE SEQUENCE [LARGE SCALE GENOMIC DNA]</scope>
</reference>
<organism evidence="10 11">
    <name type="scientific">Eruca vesicaria subsp. sativa</name>
    <name type="common">Garden rocket</name>
    <name type="synonym">Eruca sativa</name>
    <dbReference type="NCBI Taxonomy" id="29727"/>
    <lineage>
        <taxon>Eukaryota</taxon>
        <taxon>Viridiplantae</taxon>
        <taxon>Streptophyta</taxon>
        <taxon>Embryophyta</taxon>
        <taxon>Tracheophyta</taxon>
        <taxon>Spermatophyta</taxon>
        <taxon>Magnoliopsida</taxon>
        <taxon>eudicotyledons</taxon>
        <taxon>Gunneridae</taxon>
        <taxon>Pentapetalae</taxon>
        <taxon>rosids</taxon>
        <taxon>malvids</taxon>
        <taxon>Brassicales</taxon>
        <taxon>Brassicaceae</taxon>
        <taxon>Brassiceae</taxon>
        <taxon>Eruca</taxon>
    </lineage>
</organism>
<keyword evidence="6" id="KW-0256">Endoplasmic reticulum</keyword>
<keyword evidence="11" id="KW-1185">Reference proteome</keyword>
<name>A0ABC8KDB2_ERUVS</name>